<sequence>MLHPLLSILKRDQGRRRWRLIAVILAALTLVRWTWTCPTQISAPRGSFGCDPAPLVSFIGLRQHEAVDGAAGGGQWISKRLLSVLPPSGSMGGGGRDHVQRQRPNGSAASATEIASISAPQFTHRLPVFSLARRGHHY</sequence>
<reference evidence="3" key="1">
    <citation type="journal article" date="2020" name="Stud. Mycol.">
        <title>101 Dothideomycetes genomes: A test case for predicting lifestyles and emergence of pathogens.</title>
        <authorList>
            <person name="Haridas S."/>
            <person name="Albert R."/>
            <person name="Binder M."/>
            <person name="Bloem J."/>
            <person name="LaButti K."/>
            <person name="Salamov A."/>
            <person name="Andreopoulos B."/>
            <person name="Baker S."/>
            <person name="Barry K."/>
            <person name="Bills G."/>
            <person name="Bluhm B."/>
            <person name="Cannon C."/>
            <person name="Castanera R."/>
            <person name="Culley D."/>
            <person name="Daum C."/>
            <person name="Ezra D."/>
            <person name="Gonzalez J."/>
            <person name="Henrissat B."/>
            <person name="Kuo A."/>
            <person name="Liang C."/>
            <person name="Lipzen A."/>
            <person name="Lutzoni F."/>
            <person name="Magnuson J."/>
            <person name="Mondo S."/>
            <person name="Nolan M."/>
            <person name="Ohm R."/>
            <person name="Pangilinan J."/>
            <person name="Park H.-J."/>
            <person name="Ramirez L."/>
            <person name="Alfaro M."/>
            <person name="Sun H."/>
            <person name="Tritt A."/>
            <person name="Yoshinaga Y."/>
            <person name="Zwiers L.-H."/>
            <person name="Turgeon B."/>
            <person name="Goodwin S."/>
            <person name="Spatafora J."/>
            <person name="Crous P."/>
            <person name="Grigoriev I."/>
        </authorList>
    </citation>
    <scope>NUCLEOTIDE SEQUENCE [LARGE SCALE GENOMIC DNA]</scope>
    <source>
        <strain evidence="3">CBS 304.66</strain>
    </source>
</reference>
<protein>
    <submittedName>
        <fullName evidence="2">Uncharacterized protein</fullName>
    </submittedName>
</protein>
<evidence type="ECO:0000313" key="2">
    <source>
        <dbReference type="EMBL" id="KAF2264804.1"/>
    </source>
</evidence>
<evidence type="ECO:0000313" key="3">
    <source>
        <dbReference type="Proteomes" id="UP000800093"/>
    </source>
</evidence>
<name>A0A9P4K8P3_9PLEO</name>
<comment type="caution">
    <text evidence="2">The sequence shown here is derived from an EMBL/GenBank/DDBJ whole genome shotgun (WGS) entry which is preliminary data.</text>
</comment>
<evidence type="ECO:0000256" key="1">
    <source>
        <dbReference type="SAM" id="MobiDB-lite"/>
    </source>
</evidence>
<dbReference type="AlphaFoldDB" id="A0A9P4K8P3"/>
<gene>
    <name evidence="2" type="ORF">CC78DRAFT_580045</name>
</gene>
<proteinExistence type="predicted"/>
<keyword evidence="3" id="KW-1185">Reference proteome</keyword>
<feature type="region of interest" description="Disordered" evidence="1">
    <location>
        <begin position="89"/>
        <end position="112"/>
    </location>
</feature>
<organism evidence="2 3">
    <name type="scientific">Lojkania enalia</name>
    <dbReference type="NCBI Taxonomy" id="147567"/>
    <lineage>
        <taxon>Eukaryota</taxon>
        <taxon>Fungi</taxon>
        <taxon>Dikarya</taxon>
        <taxon>Ascomycota</taxon>
        <taxon>Pezizomycotina</taxon>
        <taxon>Dothideomycetes</taxon>
        <taxon>Pleosporomycetidae</taxon>
        <taxon>Pleosporales</taxon>
        <taxon>Pleosporales incertae sedis</taxon>
        <taxon>Lojkania</taxon>
    </lineage>
</organism>
<accession>A0A9P4K8P3</accession>
<dbReference type="Proteomes" id="UP000800093">
    <property type="component" value="Unassembled WGS sequence"/>
</dbReference>
<dbReference type="EMBL" id="ML986613">
    <property type="protein sequence ID" value="KAF2264804.1"/>
    <property type="molecule type" value="Genomic_DNA"/>
</dbReference>